<dbReference type="Proteomes" id="UP000295565">
    <property type="component" value="Unassembled WGS sequence"/>
</dbReference>
<name>A0A4R1JAQ6_9GAMM</name>
<dbReference type="AlphaFoldDB" id="A0A4R1JAQ6"/>
<gene>
    <name evidence="2" type="ORF">EV690_2880</name>
</gene>
<reference evidence="2 3" key="1">
    <citation type="submission" date="2019-03" db="EMBL/GenBank/DDBJ databases">
        <title>Genomic Encyclopedia of Type Strains, Phase IV (KMG-IV): sequencing the most valuable type-strain genomes for metagenomic binning, comparative biology and taxonomic classification.</title>
        <authorList>
            <person name="Goeker M."/>
        </authorList>
    </citation>
    <scope>NUCLEOTIDE SEQUENCE [LARGE SCALE GENOMIC DNA]</scope>
    <source>
        <strain evidence="2 3">DSM 18577</strain>
    </source>
</reference>
<proteinExistence type="predicted"/>
<organism evidence="2 3">
    <name type="scientific">Celerinatantimonas diazotrophica</name>
    <dbReference type="NCBI Taxonomy" id="412034"/>
    <lineage>
        <taxon>Bacteria</taxon>
        <taxon>Pseudomonadati</taxon>
        <taxon>Pseudomonadota</taxon>
        <taxon>Gammaproteobacteria</taxon>
        <taxon>Celerinatantimonadaceae</taxon>
        <taxon>Celerinatantimonas</taxon>
    </lineage>
</organism>
<keyword evidence="3" id="KW-1185">Reference proteome</keyword>
<protein>
    <submittedName>
        <fullName evidence="2">Uncharacterized protein</fullName>
    </submittedName>
</protein>
<dbReference type="EMBL" id="SMGD01000015">
    <property type="protein sequence ID" value="TCK47179.1"/>
    <property type="molecule type" value="Genomic_DNA"/>
</dbReference>
<comment type="caution">
    <text evidence="2">The sequence shown here is derived from an EMBL/GenBank/DDBJ whole genome shotgun (WGS) entry which is preliminary data.</text>
</comment>
<keyword evidence="1" id="KW-0472">Membrane</keyword>
<evidence type="ECO:0000313" key="2">
    <source>
        <dbReference type="EMBL" id="TCK47179.1"/>
    </source>
</evidence>
<sequence length="61" mass="6777">MNSLWFTYITGVASLLGFIVQVFDLFPKYGVARRSVFLVVSGVFLGSLSFAHRIQVSYIAS</sequence>
<evidence type="ECO:0000313" key="3">
    <source>
        <dbReference type="Proteomes" id="UP000295565"/>
    </source>
</evidence>
<evidence type="ECO:0000256" key="1">
    <source>
        <dbReference type="SAM" id="Phobius"/>
    </source>
</evidence>
<accession>A0A4R1JAQ6</accession>
<feature type="transmembrane region" description="Helical" evidence="1">
    <location>
        <begin position="6"/>
        <end position="23"/>
    </location>
</feature>
<feature type="transmembrane region" description="Helical" evidence="1">
    <location>
        <begin position="35"/>
        <end position="54"/>
    </location>
</feature>
<keyword evidence="1" id="KW-1133">Transmembrane helix</keyword>
<keyword evidence="1" id="KW-0812">Transmembrane</keyword>